<proteinExistence type="predicted"/>
<name>A0A6H2A148_9ZZZZ</name>
<protein>
    <submittedName>
        <fullName evidence="2">Uncharacterized protein</fullName>
    </submittedName>
</protein>
<evidence type="ECO:0000256" key="1">
    <source>
        <dbReference type="SAM" id="MobiDB-lite"/>
    </source>
</evidence>
<dbReference type="AlphaFoldDB" id="A0A6H2A148"/>
<sequence length="148" mass="16139">MDTTLPRKHLEAARDSLNRGDWAFYVAASLVGFGWEVADLLDRIPEPQDNGGRRPSEGDGPIVGPAAEASPAAPSLREQVAGHMHTVFPGTQWPVQFDRILALISDEDARRDAEIARLKDELSVARFVAMDAAQKIKAQVALLKEGIK</sequence>
<reference evidence="2" key="1">
    <citation type="submission" date="2020-03" db="EMBL/GenBank/DDBJ databases">
        <title>The deep terrestrial virosphere.</title>
        <authorList>
            <person name="Holmfeldt K."/>
            <person name="Nilsson E."/>
            <person name="Simone D."/>
            <person name="Lopez-Fernandez M."/>
            <person name="Wu X."/>
            <person name="de Brujin I."/>
            <person name="Lundin D."/>
            <person name="Andersson A."/>
            <person name="Bertilsson S."/>
            <person name="Dopson M."/>
        </authorList>
    </citation>
    <scope>NUCLEOTIDE SEQUENCE</scope>
    <source>
        <strain evidence="2">TM448A03559</strain>
    </source>
</reference>
<accession>A0A6H2A148</accession>
<dbReference type="EMBL" id="MT144423">
    <property type="protein sequence ID" value="QJA53459.1"/>
    <property type="molecule type" value="Genomic_DNA"/>
</dbReference>
<feature type="compositionally biased region" description="Low complexity" evidence="1">
    <location>
        <begin position="65"/>
        <end position="74"/>
    </location>
</feature>
<evidence type="ECO:0000313" key="2">
    <source>
        <dbReference type="EMBL" id="QJA53459.1"/>
    </source>
</evidence>
<organism evidence="2">
    <name type="scientific">viral metagenome</name>
    <dbReference type="NCBI Taxonomy" id="1070528"/>
    <lineage>
        <taxon>unclassified sequences</taxon>
        <taxon>metagenomes</taxon>
        <taxon>organismal metagenomes</taxon>
    </lineage>
</organism>
<feature type="region of interest" description="Disordered" evidence="1">
    <location>
        <begin position="44"/>
        <end position="74"/>
    </location>
</feature>
<gene>
    <name evidence="2" type="ORF">TM448A03559_0009</name>
</gene>
<feature type="compositionally biased region" description="Basic and acidic residues" evidence="1">
    <location>
        <begin position="44"/>
        <end position="57"/>
    </location>
</feature>